<dbReference type="GO" id="GO:0000976">
    <property type="term" value="F:transcription cis-regulatory region binding"/>
    <property type="evidence" value="ECO:0007669"/>
    <property type="project" value="TreeGrafter"/>
</dbReference>
<keyword evidence="4" id="KW-0804">Transcription</keyword>
<dbReference type="SUPFAM" id="SSF53850">
    <property type="entry name" value="Periplasmic binding protein-like II"/>
    <property type="match status" value="1"/>
</dbReference>
<sequence>MDPLKVLTEVVKAQSFTKAAENLYTSQPSISRDIKRLENDYEIKVFEFKHSKMALTSDGEKLYQYALQRNHLEQALRQDLKMQTNTIAGDLKLGSSYTFGEYRLSRQLTKLAQRYPELHIHVHLDNSETIVEQIKNNIVDVGVVEKKIQNNAIISTSIAQDEIVLIKKKKSSPSNLETCFIREQGSGTRVYQENGLNQLSLNPYLVVINNTSLIKSMVHAGNGFSIVSKSTLTPEDLEQLEVVNLDIERFFYLILHKNKYIDEKMKRVISVLKQDME</sequence>
<dbReference type="Gene3D" id="1.10.10.10">
    <property type="entry name" value="Winged helix-like DNA-binding domain superfamily/Winged helix DNA-binding domain"/>
    <property type="match status" value="1"/>
</dbReference>
<organism evidence="6 7">
    <name type="scientific">Staphylococcus xylosus</name>
    <dbReference type="NCBI Taxonomy" id="1288"/>
    <lineage>
        <taxon>Bacteria</taxon>
        <taxon>Bacillati</taxon>
        <taxon>Bacillota</taxon>
        <taxon>Bacilli</taxon>
        <taxon>Bacillales</taxon>
        <taxon>Staphylococcaceae</taxon>
        <taxon>Staphylococcus</taxon>
    </lineage>
</organism>
<comment type="caution">
    <text evidence="6">The sequence shown here is derived from an EMBL/GenBank/DDBJ whole genome shotgun (WGS) entry which is preliminary data.</text>
</comment>
<dbReference type="GO" id="GO:0003700">
    <property type="term" value="F:DNA-binding transcription factor activity"/>
    <property type="evidence" value="ECO:0007669"/>
    <property type="project" value="InterPro"/>
</dbReference>
<dbReference type="PRINTS" id="PR00039">
    <property type="entry name" value="HTHLYSR"/>
</dbReference>
<comment type="similarity">
    <text evidence="1">Belongs to the LysR transcriptional regulatory family.</text>
</comment>
<keyword evidence="3" id="KW-0238">DNA-binding</keyword>
<dbReference type="PROSITE" id="PS50931">
    <property type="entry name" value="HTH_LYSR"/>
    <property type="match status" value="1"/>
</dbReference>
<evidence type="ECO:0000256" key="3">
    <source>
        <dbReference type="ARBA" id="ARBA00023125"/>
    </source>
</evidence>
<evidence type="ECO:0000313" key="6">
    <source>
        <dbReference type="EMBL" id="RIN11935.1"/>
    </source>
</evidence>
<evidence type="ECO:0000256" key="4">
    <source>
        <dbReference type="ARBA" id="ARBA00023163"/>
    </source>
</evidence>
<evidence type="ECO:0000256" key="1">
    <source>
        <dbReference type="ARBA" id="ARBA00009437"/>
    </source>
</evidence>
<dbReference type="PANTHER" id="PTHR30126:SF40">
    <property type="entry name" value="HTH-TYPE TRANSCRIPTIONAL REGULATOR GLTR"/>
    <property type="match status" value="1"/>
</dbReference>
<dbReference type="Gene3D" id="3.40.190.290">
    <property type="match status" value="1"/>
</dbReference>
<gene>
    <name evidence="6" type="ORF">BU097_03870</name>
</gene>
<dbReference type="SUPFAM" id="SSF46785">
    <property type="entry name" value="Winged helix' DNA-binding domain"/>
    <property type="match status" value="1"/>
</dbReference>
<dbReference type="InterPro" id="IPR036390">
    <property type="entry name" value="WH_DNA-bd_sf"/>
</dbReference>
<dbReference type="InterPro" id="IPR036388">
    <property type="entry name" value="WH-like_DNA-bd_sf"/>
</dbReference>
<protein>
    <submittedName>
        <fullName evidence="6">LysR family transcriptional regulator</fullName>
    </submittedName>
</protein>
<evidence type="ECO:0000313" key="7">
    <source>
        <dbReference type="Proteomes" id="UP000285567"/>
    </source>
</evidence>
<dbReference type="RefSeq" id="WP_017724044.1">
    <property type="nucleotide sequence ID" value="NZ_PZES01000049.1"/>
</dbReference>
<proteinExistence type="inferred from homology"/>
<feature type="domain" description="HTH lysR-type" evidence="5">
    <location>
        <begin position="1"/>
        <end position="56"/>
    </location>
</feature>
<evidence type="ECO:0000256" key="2">
    <source>
        <dbReference type="ARBA" id="ARBA00023015"/>
    </source>
</evidence>
<dbReference type="PANTHER" id="PTHR30126">
    <property type="entry name" value="HTH-TYPE TRANSCRIPTIONAL REGULATOR"/>
    <property type="match status" value="1"/>
</dbReference>
<dbReference type="InterPro" id="IPR000847">
    <property type="entry name" value="LysR_HTH_N"/>
</dbReference>
<evidence type="ECO:0000259" key="5">
    <source>
        <dbReference type="PROSITE" id="PS50931"/>
    </source>
</evidence>
<dbReference type="InterPro" id="IPR005119">
    <property type="entry name" value="LysR_subst-bd"/>
</dbReference>
<dbReference type="AlphaFoldDB" id="A0A418IQJ6"/>
<reference evidence="6 7" key="1">
    <citation type="journal article" date="2016" name="Front. Microbiol.">
        <title>Comprehensive Phylogenetic Analysis of Bovine Non-aureus Staphylococci Species Based on Whole-Genome Sequencing.</title>
        <authorList>
            <person name="Naushad S."/>
            <person name="Barkema H.W."/>
            <person name="Luby C."/>
            <person name="Condas L.A."/>
            <person name="Nobrega D.B."/>
            <person name="Carson D.A."/>
            <person name="De Buck J."/>
        </authorList>
    </citation>
    <scope>NUCLEOTIDE SEQUENCE [LARGE SCALE GENOMIC DNA]</scope>
    <source>
        <strain evidence="6 7">SNUC 102</strain>
    </source>
</reference>
<accession>A0A418IQJ6</accession>
<dbReference type="Proteomes" id="UP000285567">
    <property type="component" value="Unassembled WGS sequence"/>
</dbReference>
<dbReference type="Pfam" id="PF03466">
    <property type="entry name" value="LysR_substrate"/>
    <property type="match status" value="1"/>
</dbReference>
<dbReference type="OrthoDB" id="9785745at2"/>
<keyword evidence="7" id="KW-1185">Reference proteome</keyword>
<keyword evidence="2" id="KW-0805">Transcription regulation</keyword>
<dbReference type="Pfam" id="PF00126">
    <property type="entry name" value="HTH_1"/>
    <property type="match status" value="1"/>
</dbReference>
<dbReference type="EMBL" id="QXUL01000013">
    <property type="protein sequence ID" value="RIN11935.1"/>
    <property type="molecule type" value="Genomic_DNA"/>
</dbReference>
<name>A0A418IQJ6_STAXY</name>